<keyword evidence="3" id="KW-1185">Reference proteome</keyword>
<name>C8N9U3_CARH6</name>
<gene>
    <name evidence="2" type="ORF">HMPREF0198_1271</name>
</gene>
<accession>C8N9U3</accession>
<evidence type="ECO:0000313" key="3">
    <source>
        <dbReference type="Proteomes" id="UP000004870"/>
    </source>
</evidence>
<evidence type="ECO:0000256" key="1">
    <source>
        <dbReference type="SAM" id="Coils"/>
    </source>
</evidence>
<feature type="coiled-coil region" evidence="1">
    <location>
        <begin position="210"/>
        <end position="237"/>
    </location>
</feature>
<evidence type="ECO:0000313" key="2">
    <source>
        <dbReference type="EMBL" id="EEV88608.1"/>
    </source>
</evidence>
<reference evidence="2 3" key="1">
    <citation type="submission" date="2009-08" db="EMBL/GenBank/DDBJ databases">
        <authorList>
            <person name="Qin X."/>
            <person name="Bachman B."/>
            <person name="Battles P."/>
            <person name="Bell A."/>
            <person name="Bess C."/>
            <person name="Bickham C."/>
            <person name="Chaboub L."/>
            <person name="Chen D."/>
            <person name="Coyle M."/>
            <person name="Deiros D.R."/>
            <person name="Dinh H."/>
            <person name="Forbes L."/>
            <person name="Fowler G."/>
            <person name="Francisco L."/>
            <person name="Fu Q."/>
            <person name="Gubbala S."/>
            <person name="Hale W."/>
            <person name="Han Y."/>
            <person name="Hemphill L."/>
            <person name="Highlander S.K."/>
            <person name="Hirani K."/>
            <person name="Hogues M."/>
            <person name="Jackson L."/>
            <person name="Jakkamsetti A."/>
            <person name="Javaid M."/>
            <person name="Jiang H."/>
            <person name="Korchina V."/>
            <person name="Kovar C."/>
            <person name="Lara F."/>
            <person name="Lee S."/>
            <person name="Mata R."/>
            <person name="Mathew T."/>
            <person name="Moen C."/>
            <person name="Morales K."/>
            <person name="Munidasa M."/>
            <person name="Nazareth L."/>
            <person name="Ngo R."/>
            <person name="Nguyen L."/>
            <person name="Okwuonu G."/>
            <person name="Ongeri F."/>
            <person name="Patil S."/>
            <person name="Petrosino J."/>
            <person name="Pham C."/>
            <person name="Pham P."/>
            <person name="Pu L.-L."/>
            <person name="Puazo M."/>
            <person name="Raj R."/>
            <person name="Reid J."/>
            <person name="Rouhana J."/>
            <person name="Saada N."/>
            <person name="Shang Y."/>
            <person name="Simmons D."/>
            <person name="Thornton R."/>
            <person name="Warren J."/>
            <person name="Weissenberger G."/>
            <person name="Zhang J."/>
            <person name="Zhang L."/>
            <person name="Zhou C."/>
            <person name="Zhu D."/>
            <person name="Muzny D."/>
            <person name="Worley K."/>
            <person name="Gibbs R."/>
        </authorList>
    </citation>
    <scope>NUCLEOTIDE SEQUENCE [LARGE SCALE GENOMIC DNA]</scope>
    <source>
        <strain evidence="3">ATCC 15826 / DSM 8339 / NCTC 10426 / 6573</strain>
    </source>
</reference>
<keyword evidence="1" id="KW-0175">Coiled coil</keyword>
<comment type="caution">
    <text evidence="2">The sequence shown here is derived from an EMBL/GenBank/DDBJ whole genome shotgun (WGS) entry which is preliminary data.</text>
</comment>
<dbReference type="HOGENOM" id="CLU_1164206_0_0_6"/>
<organism evidence="2 3">
    <name type="scientific">Cardiobacterium hominis (strain ATCC 15826 / DSM 8339 / NCTC 10426 / 6573)</name>
    <dbReference type="NCBI Taxonomy" id="638300"/>
    <lineage>
        <taxon>Bacteria</taxon>
        <taxon>Pseudomonadati</taxon>
        <taxon>Pseudomonadota</taxon>
        <taxon>Gammaproteobacteria</taxon>
        <taxon>Cardiobacteriales</taxon>
        <taxon>Cardiobacteriaceae</taxon>
        <taxon>Cardiobacterium</taxon>
    </lineage>
</organism>
<dbReference type="Proteomes" id="UP000004870">
    <property type="component" value="Unassembled WGS sequence"/>
</dbReference>
<protein>
    <submittedName>
        <fullName evidence="2">Uncharacterized protein</fullName>
    </submittedName>
</protein>
<dbReference type="EMBL" id="ACKY01000060">
    <property type="protein sequence ID" value="EEV88608.1"/>
    <property type="molecule type" value="Genomic_DNA"/>
</dbReference>
<dbReference type="AlphaFoldDB" id="C8N9U3"/>
<proteinExistence type="predicted"/>
<sequence>MFIHCLLEEQVMKKAFILALGTLVLTGCGEKDAEYYYNHPDEIKTVMANCEGKIANTADDALATLKDDKTCKAATLAAAGIEMGDLKKAVLKEDKMGWGAYIQSLIDGKQKLKEDFALLEQIEKMPDDEAEDALLKNFFRCPVVGLRNKAKPHEKELCERVDVLYTRGDFKTLDKIDEILKKKNVYMLEDISSDVFKLSSSCNNKNSASKKKICDRVENIQKEIKDLKEAEAAKQRKN</sequence>